<dbReference type="InterPro" id="IPR036388">
    <property type="entry name" value="WH-like_DNA-bd_sf"/>
</dbReference>
<gene>
    <name evidence="2" type="ORF">AB5L97_02310</name>
</gene>
<proteinExistence type="predicted"/>
<accession>A0AB39L8B2</accession>
<dbReference type="PROSITE" id="PS50995">
    <property type="entry name" value="HTH_MARR_2"/>
    <property type="match status" value="1"/>
</dbReference>
<dbReference type="PANTHER" id="PTHR33164">
    <property type="entry name" value="TRANSCRIPTIONAL REGULATOR, MARR FAMILY"/>
    <property type="match status" value="1"/>
</dbReference>
<dbReference type="AlphaFoldDB" id="A0AB39L8B2"/>
<dbReference type="Pfam" id="PF01047">
    <property type="entry name" value="MarR"/>
    <property type="match status" value="1"/>
</dbReference>
<dbReference type="PRINTS" id="PR00598">
    <property type="entry name" value="HTHMARR"/>
</dbReference>
<protein>
    <submittedName>
        <fullName evidence="2">MarR family winged helix-turn-helix transcriptional regulator</fullName>
    </submittedName>
</protein>
<evidence type="ECO:0000259" key="1">
    <source>
        <dbReference type="PROSITE" id="PS50995"/>
    </source>
</evidence>
<dbReference type="GO" id="GO:0003700">
    <property type="term" value="F:DNA-binding transcription factor activity"/>
    <property type="evidence" value="ECO:0007669"/>
    <property type="project" value="InterPro"/>
</dbReference>
<dbReference type="SMART" id="SM00347">
    <property type="entry name" value="HTH_MARR"/>
    <property type="match status" value="1"/>
</dbReference>
<name>A0AB39L8B2_9MICC</name>
<dbReference type="InterPro" id="IPR036390">
    <property type="entry name" value="WH_DNA-bd_sf"/>
</dbReference>
<dbReference type="GO" id="GO:0006950">
    <property type="term" value="P:response to stress"/>
    <property type="evidence" value="ECO:0007669"/>
    <property type="project" value="TreeGrafter"/>
</dbReference>
<dbReference type="PANTHER" id="PTHR33164:SF43">
    <property type="entry name" value="HTH-TYPE TRANSCRIPTIONAL REPRESSOR YETL"/>
    <property type="match status" value="1"/>
</dbReference>
<dbReference type="KEGG" id="spue:AB5L97_02310"/>
<dbReference type="InterPro" id="IPR039422">
    <property type="entry name" value="MarR/SlyA-like"/>
</dbReference>
<dbReference type="EMBL" id="CP163302">
    <property type="protein sequence ID" value="XDP47246.1"/>
    <property type="molecule type" value="Genomic_DNA"/>
</dbReference>
<feature type="domain" description="HTH marR-type" evidence="1">
    <location>
        <begin position="14"/>
        <end position="150"/>
    </location>
</feature>
<reference evidence="2" key="1">
    <citation type="submission" date="2024-07" db="EMBL/GenBank/DDBJ databases">
        <authorList>
            <person name="fu j."/>
        </authorList>
    </citation>
    <scope>NUCLEOTIDE SEQUENCE</scope>
    <source>
        <strain evidence="2">P10A9</strain>
    </source>
</reference>
<evidence type="ECO:0000313" key="2">
    <source>
        <dbReference type="EMBL" id="XDP47246.1"/>
    </source>
</evidence>
<organism evidence="2">
    <name type="scientific">Sinomonas puerhi</name>
    <dbReference type="NCBI Taxonomy" id="3238584"/>
    <lineage>
        <taxon>Bacteria</taxon>
        <taxon>Bacillati</taxon>
        <taxon>Actinomycetota</taxon>
        <taxon>Actinomycetes</taxon>
        <taxon>Micrococcales</taxon>
        <taxon>Micrococcaceae</taxon>
        <taxon>Sinomonas</taxon>
    </lineage>
</organism>
<dbReference type="Gene3D" id="1.10.10.10">
    <property type="entry name" value="Winged helix-like DNA-binding domain superfamily/Winged helix DNA-binding domain"/>
    <property type="match status" value="1"/>
</dbReference>
<dbReference type="SUPFAM" id="SSF46785">
    <property type="entry name" value="Winged helix' DNA-binding domain"/>
    <property type="match status" value="1"/>
</dbReference>
<sequence>MQDEVEASVPRLAEAAIADDIGLLLAKLHAAGSVLNNRTLAAFELRERSYSVLRLACSGLEPTQRELADFLSLDPSQIVALVDELEGRGLVTREQGRTDRRQKIVLATPEGASVHAAAEAAVAASEAETLSALAPSETVTLRSLLRKALWSGAA</sequence>
<dbReference type="InterPro" id="IPR000835">
    <property type="entry name" value="HTH_MarR-typ"/>
</dbReference>